<evidence type="ECO:0000256" key="9">
    <source>
        <dbReference type="ARBA" id="ARBA00022989"/>
    </source>
</evidence>
<dbReference type="SUPFAM" id="SSF49764">
    <property type="entry name" value="HSP20-like chaperones"/>
    <property type="match status" value="1"/>
</dbReference>
<feature type="transmembrane region" description="Helical" evidence="15">
    <location>
        <begin position="324"/>
        <end position="350"/>
    </location>
</feature>
<dbReference type="InterPro" id="IPR007052">
    <property type="entry name" value="CS_dom"/>
</dbReference>
<proteinExistence type="inferred from homology"/>
<reference evidence="18" key="2">
    <citation type="submission" date="2025-08" db="UniProtKB">
        <authorList>
            <consortium name="RefSeq"/>
        </authorList>
    </citation>
    <scope>IDENTIFICATION</scope>
    <source>
        <tissue evidence="18">Adult</tissue>
    </source>
</reference>
<dbReference type="InterPro" id="IPR007482">
    <property type="entry name" value="Tyr_Pase-like_PTPLA"/>
</dbReference>
<keyword evidence="7 15" id="KW-0256">Endoplasmic reticulum</keyword>
<gene>
    <name evidence="18" type="primary">LOC105229135</name>
</gene>
<sequence>MIKNTNALQPLVFWAQTREHITLRIDLKDSSTPLVNATEKCFEFSSKGYGACGFNEYKFELNFYDSIYKEQYSYRITDTKVEFVIKKNEYKWWPRLVAAPQKPHWLRIDFDRWRIEDEMIEDEKPRNIMEDYSKELGKVQKEELGYFKENAKKVYLIFYNLSQFIGYLYILIVMGVLYYRDGIMSMPKIYESVGHAMKFCQLLQYLEVLHPIFGYTKGGVLMPFFQVMGRNFILFAMIELEERMQTKPVIFYIFLIWSCIEIIRYPYYLTQIFKCEIFLLTWLRYTVWIPLYPIGILCEGIIILRNLPYFEETKKFSLELPNKLNIYFDMPAFMKIYLLFLILPGTYLVMSHMAKTRGKKLNGKHPNLG</sequence>
<dbReference type="PANTHER" id="PTHR11035:SF35">
    <property type="entry name" value="VERY-LONG-CHAIN (3R)-3-HYDROXYACYL-COA DEHYDRATASE"/>
    <property type="match status" value="1"/>
</dbReference>
<evidence type="ECO:0000256" key="2">
    <source>
        <dbReference type="ARBA" id="ARBA00005194"/>
    </source>
</evidence>
<protein>
    <recommendedName>
        <fullName evidence="4 15">Very-long-chain (3R)-3-hydroxyacyl-CoA dehydratase</fullName>
        <ecNumber evidence="4 15">4.2.1.134</ecNumber>
    </recommendedName>
</protein>
<keyword evidence="10" id="KW-0175">Coiled coil</keyword>
<keyword evidence="13 15" id="KW-0275">Fatty acid biosynthesis</keyword>
<dbReference type="Proteomes" id="UP001652620">
    <property type="component" value="Chromosome 1"/>
</dbReference>
<comment type="similarity">
    <text evidence="3 15">Belongs to the very long-chain fatty acids dehydratase HACD family.</text>
</comment>
<name>A0ABM3IY26_BACDO</name>
<organism evidence="17 18">
    <name type="scientific">Bactrocera dorsalis</name>
    <name type="common">Oriental fruit fly</name>
    <name type="synonym">Dacus dorsalis</name>
    <dbReference type="NCBI Taxonomy" id="27457"/>
    <lineage>
        <taxon>Eukaryota</taxon>
        <taxon>Metazoa</taxon>
        <taxon>Ecdysozoa</taxon>
        <taxon>Arthropoda</taxon>
        <taxon>Hexapoda</taxon>
        <taxon>Insecta</taxon>
        <taxon>Pterygota</taxon>
        <taxon>Neoptera</taxon>
        <taxon>Endopterygota</taxon>
        <taxon>Diptera</taxon>
        <taxon>Brachycera</taxon>
        <taxon>Muscomorpha</taxon>
        <taxon>Tephritoidea</taxon>
        <taxon>Tephritidae</taxon>
        <taxon>Bactrocera</taxon>
        <taxon>Bactrocera</taxon>
    </lineage>
</organism>
<keyword evidence="11 15" id="KW-0443">Lipid metabolism</keyword>
<evidence type="ECO:0000256" key="5">
    <source>
        <dbReference type="ARBA" id="ARBA00022516"/>
    </source>
</evidence>
<evidence type="ECO:0000313" key="18">
    <source>
        <dbReference type="RefSeq" id="XP_049301891.1"/>
    </source>
</evidence>
<comment type="catalytic activity">
    <reaction evidence="15">
        <text>a very-long-chain (3R)-3-hydroxyacyl-CoA = a very-long-chain (2E)-enoyl-CoA + H2O</text>
        <dbReference type="Rhea" id="RHEA:45812"/>
        <dbReference type="ChEBI" id="CHEBI:15377"/>
        <dbReference type="ChEBI" id="CHEBI:83728"/>
        <dbReference type="ChEBI" id="CHEBI:85440"/>
        <dbReference type="EC" id="4.2.1.134"/>
    </reaction>
</comment>
<evidence type="ECO:0000256" key="1">
    <source>
        <dbReference type="ARBA" id="ARBA00004477"/>
    </source>
</evidence>
<evidence type="ECO:0000256" key="4">
    <source>
        <dbReference type="ARBA" id="ARBA00013122"/>
    </source>
</evidence>
<evidence type="ECO:0000256" key="7">
    <source>
        <dbReference type="ARBA" id="ARBA00022824"/>
    </source>
</evidence>
<evidence type="ECO:0000313" key="17">
    <source>
        <dbReference type="Proteomes" id="UP001652620"/>
    </source>
</evidence>
<dbReference type="CDD" id="cd06465">
    <property type="entry name" value="p23_hB-ind1_like"/>
    <property type="match status" value="1"/>
</dbReference>
<keyword evidence="9 15" id="KW-1133">Transmembrane helix</keyword>
<dbReference type="GeneID" id="105229135"/>
<keyword evidence="12 15" id="KW-0472">Membrane</keyword>
<feature type="transmembrane region" description="Helical" evidence="15">
    <location>
        <begin position="282"/>
        <end position="304"/>
    </location>
</feature>
<feature type="transmembrane region" description="Helical" evidence="15">
    <location>
        <begin position="156"/>
        <end position="179"/>
    </location>
</feature>
<reference evidence="17" key="1">
    <citation type="submission" date="2025-05" db="UniProtKB">
        <authorList>
            <consortium name="RefSeq"/>
        </authorList>
    </citation>
    <scope>NUCLEOTIDE SEQUENCE [LARGE SCALE GENOMIC DNA]</scope>
</reference>
<feature type="transmembrane region" description="Helical" evidence="15">
    <location>
        <begin position="250"/>
        <end position="270"/>
    </location>
</feature>
<dbReference type="PANTHER" id="PTHR11035">
    <property type="entry name" value="VERY-LONG-CHAIN (3R)-3-HYDROXYACYL-COA DEHYDRATASE"/>
    <property type="match status" value="1"/>
</dbReference>
<keyword evidence="17" id="KW-1185">Reference proteome</keyword>
<evidence type="ECO:0000256" key="15">
    <source>
        <dbReference type="RuleBase" id="RU363109"/>
    </source>
</evidence>
<evidence type="ECO:0000259" key="16">
    <source>
        <dbReference type="PROSITE" id="PS51203"/>
    </source>
</evidence>
<keyword evidence="5 15" id="KW-0444">Lipid biosynthesis</keyword>
<dbReference type="PROSITE" id="PS51203">
    <property type="entry name" value="CS"/>
    <property type="match status" value="1"/>
</dbReference>
<dbReference type="Pfam" id="PF04387">
    <property type="entry name" value="PTPLA"/>
    <property type="match status" value="1"/>
</dbReference>
<accession>A0ABM3IY26</accession>
<keyword evidence="8 15" id="KW-0276">Fatty acid metabolism</keyword>
<dbReference type="EC" id="4.2.1.134" evidence="4 15"/>
<dbReference type="Gene3D" id="2.60.40.790">
    <property type="match status" value="1"/>
</dbReference>
<evidence type="ECO:0000256" key="11">
    <source>
        <dbReference type="ARBA" id="ARBA00023098"/>
    </source>
</evidence>
<dbReference type="InterPro" id="IPR008978">
    <property type="entry name" value="HSP20-like_chaperone"/>
</dbReference>
<evidence type="ECO:0000256" key="12">
    <source>
        <dbReference type="ARBA" id="ARBA00023136"/>
    </source>
</evidence>
<comment type="subcellular location">
    <subcellularLocation>
        <location evidence="1 15">Endoplasmic reticulum membrane</location>
        <topology evidence="1 15">Multi-pass membrane protein</topology>
    </subcellularLocation>
</comment>
<keyword evidence="6 15" id="KW-0812">Transmembrane</keyword>
<evidence type="ECO:0000256" key="14">
    <source>
        <dbReference type="ARBA" id="ARBA00023239"/>
    </source>
</evidence>
<evidence type="ECO:0000256" key="6">
    <source>
        <dbReference type="ARBA" id="ARBA00022692"/>
    </source>
</evidence>
<dbReference type="Pfam" id="PF04969">
    <property type="entry name" value="CS"/>
    <property type="match status" value="1"/>
</dbReference>
<dbReference type="RefSeq" id="XP_049301891.1">
    <property type="nucleotide sequence ID" value="XM_049445934.1"/>
</dbReference>
<comment type="pathway">
    <text evidence="2 15">Lipid metabolism; fatty acid biosynthesis.</text>
</comment>
<evidence type="ECO:0000256" key="13">
    <source>
        <dbReference type="ARBA" id="ARBA00023160"/>
    </source>
</evidence>
<evidence type="ECO:0000256" key="10">
    <source>
        <dbReference type="ARBA" id="ARBA00023054"/>
    </source>
</evidence>
<comment type="function">
    <text evidence="15">Catalyzes the third of the four reactions of the long-chain fatty acids elongation cycle. This endoplasmic reticulum-bound enzymatic process, allows the addition of two carbons to the chain of long- and very long-chain fatty acids/VLCFAs per cycle. This enzyme catalyzes the dehydration of the 3-hydroxyacyl-CoA intermediate into trans-2,3-enoyl-CoA, within each cycle of fatty acid elongation. Thereby, it participates to the production of VLCFAs of different chain lengths that are involved in multiple biological processes as precursors of membrane lipids and lipid mediators.</text>
</comment>
<evidence type="ECO:0000256" key="3">
    <source>
        <dbReference type="ARBA" id="ARBA00007811"/>
    </source>
</evidence>
<evidence type="ECO:0000256" key="8">
    <source>
        <dbReference type="ARBA" id="ARBA00022832"/>
    </source>
</evidence>
<feature type="transmembrane region" description="Helical" evidence="15">
    <location>
        <begin position="220"/>
        <end position="238"/>
    </location>
</feature>
<keyword evidence="14 15" id="KW-0456">Lyase</keyword>
<feature type="domain" description="CS" evidence="16">
    <location>
        <begin position="7"/>
        <end position="97"/>
    </location>
</feature>